<dbReference type="NCBIfam" id="NF008726">
    <property type="entry name" value="PRK11728.1"/>
    <property type="match status" value="1"/>
</dbReference>
<dbReference type="EC" id="1.1.3.-" evidence="7"/>
<sequence length="410" mass="45399">MTLDTNQIYDVTIVGGGIVGAATLYKLQNKFPNLKILLLEKEEVLAGHQTGHNSGVIHSGLYYKPGSKKAINCVKGRHELVQFSKDYKVNHDVCGKVVVATDKSELPFLDKIFNNGIANNTEGIEKIDGNQVKDIEPYCEGIAGIWVPCTGIIDFVGATNRFAEVAIGKQPNSKVSLGEEFRSIVHHDDQATIKTNRGQHETKHVIFCGGLQSDRLAKKDNVDIDLKIVGFRGDYYDLSEQGMHKVKNLIYPVPNPAFPFLGVHFTRMVNGGVECGPNAVFTFKREGYKKTDFDLADTADALSYGGTWKLFAKHWKFGLDEYRRAFSKPLFLKTLQKLIPSLKMEDLQPGRAGVRAMALGQDGEMIEDFKIEFKDNCIHVLNAPSPAATACLAIGEDITEMAEKQFGLKN</sequence>
<dbReference type="AlphaFoldDB" id="A0A6N9NN56"/>
<evidence type="ECO:0000256" key="4">
    <source>
        <dbReference type="ARBA" id="ARBA00023002"/>
    </source>
</evidence>
<dbReference type="Gene3D" id="3.50.50.60">
    <property type="entry name" value="FAD/NAD(P)-binding domain"/>
    <property type="match status" value="1"/>
</dbReference>
<dbReference type="SUPFAM" id="SSF51905">
    <property type="entry name" value="FAD/NAD(P)-binding domain"/>
    <property type="match status" value="1"/>
</dbReference>
<dbReference type="GO" id="GO:0005737">
    <property type="term" value="C:cytoplasm"/>
    <property type="evidence" value="ECO:0007669"/>
    <property type="project" value="TreeGrafter"/>
</dbReference>
<comment type="caution">
    <text evidence="7">The sequence shown here is derived from an EMBL/GenBank/DDBJ whole genome shotgun (WGS) entry which is preliminary data.</text>
</comment>
<evidence type="ECO:0000313" key="8">
    <source>
        <dbReference type="Proteomes" id="UP000470771"/>
    </source>
</evidence>
<dbReference type="Proteomes" id="UP000470771">
    <property type="component" value="Unassembled WGS sequence"/>
</dbReference>
<feature type="domain" description="FAD dependent oxidoreductase" evidence="6">
    <location>
        <begin position="10"/>
        <end position="401"/>
    </location>
</feature>
<dbReference type="InterPro" id="IPR006076">
    <property type="entry name" value="FAD-dep_OxRdtase"/>
</dbReference>
<proteinExistence type="inferred from homology"/>
<gene>
    <name evidence="7" type="primary">lhgO</name>
    <name evidence="7" type="ORF">GQN54_07680</name>
</gene>
<evidence type="ECO:0000259" key="6">
    <source>
        <dbReference type="Pfam" id="PF01266"/>
    </source>
</evidence>
<evidence type="ECO:0000256" key="3">
    <source>
        <dbReference type="ARBA" id="ARBA00022827"/>
    </source>
</evidence>
<comment type="cofactor">
    <cofactor evidence="1">
        <name>FAD</name>
        <dbReference type="ChEBI" id="CHEBI:57692"/>
    </cofactor>
</comment>
<keyword evidence="3" id="KW-0274">FAD</keyword>
<evidence type="ECO:0000256" key="2">
    <source>
        <dbReference type="ARBA" id="ARBA00022630"/>
    </source>
</evidence>
<evidence type="ECO:0000256" key="1">
    <source>
        <dbReference type="ARBA" id="ARBA00001974"/>
    </source>
</evidence>
<dbReference type="InterPro" id="IPR036188">
    <property type="entry name" value="FAD/NAD-bd_sf"/>
</dbReference>
<dbReference type="RefSeq" id="WP_160632943.1">
    <property type="nucleotide sequence ID" value="NZ_WWNE01000006.1"/>
</dbReference>
<organism evidence="7 8">
    <name type="scientific">Acidiluteibacter ferrifornacis</name>
    <dbReference type="NCBI Taxonomy" id="2692424"/>
    <lineage>
        <taxon>Bacteria</taxon>
        <taxon>Pseudomonadati</taxon>
        <taxon>Bacteroidota</taxon>
        <taxon>Flavobacteriia</taxon>
        <taxon>Flavobacteriales</taxon>
        <taxon>Cryomorphaceae</taxon>
        <taxon>Acidiluteibacter</taxon>
    </lineage>
</organism>
<comment type="similarity">
    <text evidence="5">Belongs to the L2HGDH family.</text>
</comment>
<reference evidence="7 8" key="1">
    <citation type="submission" date="2019-12" db="EMBL/GenBank/DDBJ databases">
        <authorList>
            <person name="Zhao J."/>
        </authorList>
    </citation>
    <scope>NUCLEOTIDE SEQUENCE [LARGE SCALE GENOMIC DNA]</scope>
    <source>
        <strain evidence="7 8">S-15</strain>
    </source>
</reference>
<name>A0A6N9NN56_9FLAO</name>
<protein>
    <submittedName>
        <fullName evidence="7">L-2-hydroxyglutarate oxidase</fullName>
        <ecNumber evidence="7">1.1.3.-</ecNumber>
    </submittedName>
</protein>
<dbReference type="GO" id="GO:0047545">
    <property type="term" value="F:(S)-2-hydroxyglutarate dehydrogenase activity"/>
    <property type="evidence" value="ECO:0007669"/>
    <property type="project" value="TreeGrafter"/>
</dbReference>
<dbReference type="Gene3D" id="3.30.9.10">
    <property type="entry name" value="D-Amino Acid Oxidase, subunit A, domain 2"/>
    <property type="match status" value="1"/>
</dbReference>
<dbReference type="Pfam" id="PF01266">
    <property type="entry name" value="DAO"/>
    <property type="match status" value="1"/>
</dbReference>
<dbReference type="EMBL" id="WWNE01000006">
    <property type="protein sequence ID" value="NBG65995.1"/>
    <property type="molecule type" value="Genomic_DNA"/>
</dbReference>
<evidence type="ECO:0000313" key="7">
    <source>
        <dbReference type="EMBL" id="NBG65995.1"/>
    </source>
</evidence>
<dbReference type="PANTHER" id="PTHR43104">
    <property type="entry name" value="L-2-HYDROXYGLUTARATE DEHYDROGENASE, MITOCHONDRIAL"/>
    <property type="match status" value="1"/>
</dbReference>
<keyword evidence="4 7" id="KW-0560">Oxidoreductase</keyword>
<accession>A0A6N9NN56</accession>
<keyword evidence="2" id="KW-0285">Flavoprotein</keyword>
<dbReference type="PANTHER" id="PTHR43104:SF2">
    <property type="entry name" value="L-2-HYDROXYGLUTARATE DEHYDROGENASE, MITOCHONDRIAL"/>
    <property type="match status" value="1"/>
</dbReference>
<keyword evidence="8" id="KW-1185">Reference proteome</keyword>
<evidence type="ECO:0000256" key="5">
    <source>
        <dbReference type="ARBA" id="ARBA00037941"/>
    </source>
</evidence>